<evidence type="ECO:0000256" key="3">
    <source>
        <dbReference type="ARBA" id="ARBA00022531"/>
    </source>
</evidence>
<reference evidence="10" key="1">
    <citation type="submission" date="2019-09" db="EMBL/GenBank/DDBJ databases">
        <title>Draft genome information of white flower Hibiscus syriacus.</title>
        <authorList>
            <person name="Kim Y.-M."/>
        </authorList>
    </citation>
    <scope>NUCLEOTIDE SEQUENCE [LARGE SCALE GENOMIC DNA]</scope>
    <source>
        <strain evidence="10">YM2019G1</strain>
    </source>
</reference>
<dbReference type="GO" id="GO:0019898">
    <property type="term" value="C:extrinsic component of membrane"/>
    <property type="evidence" value="ECO:0007669"/>
    <property type="project" value="InterPro"/>
</dbReference>
<evidence type="ECO:0000256" key="9">
    <source>
        <dbReference type="ARBA" id="ARBA00035649"/>
    </source>
</evidence>
<proteinExistence type="inferred from homology"/>
<dbReference type="GO" id="GO:0009535">
    <property type="term" value="C:chloroplast thylakoid membrane"/>
    <property type="evidence" value="ECO:0007669"/>
    <property type="project" value="UniProtKB-SubCell"/>
</dbReference>
<comment type="caution">
    <text evidence="10">The sequence shown here is derived from an EMBL/GenBank/DDBJ whole genome shotgun (WGS) entry which is preliminary data.</text>
</comment>
<comment type="similarity">
    <text evidence="9">Belongs to the PsbQ family.</text>
</comment>
<keyword evidence="11" id="KW-1185">Reference proteome</keyword>
<protein>
    <submittedName>
        <fullName evidence="10">Oxygen-evolving enhancer protein 3-1</fullName>
    </submittedName>
</protein>
<dbReference type="Proteomes" id="UP000436088">
    <property type="component" value="Unassembled WGS sequence"/>
</dbReference>
<dbReference type="GO" id="GO:0009654">
    <property type="term" value="C:photosystem II oxygen evolving complex"/>
    <property type="evidence" value="ECO:0007669"/>
    <property type="project" value="InterPro"/>
</dbReference>
<evidence type="ECO:0000256" key="6">
    <source>
        <dbReference type="ARBA" id="ARBA00023078"/>
    </source>
</evidence>
<evidence type="ECO:0000313" key="10">
    <source>
        <dbReference type="EMBL" id="KAE8673479.1"/>
    </source>
</evidence>
<sequence length="187" mass="20186">MTRPSSATCLATIGSDHTRLIQGTRWQISGIDGWFTWLLTGYARRQPPSRLPYPRLNTAGNNRVAVARPGFTVRAQQAPAETETGRRDMMGLVAAGLATGSFAQAVLADARSIKVGPPPPPSGGLHLKTFISSKPKDEKKSLNELTKKLFNTIDGLDHAAKIKSTPEVEKYYAETASALNDVIDKLG</sequence>
<dbReference type="AlphaFoldDB" id="A0A6A2YD39"/>
<dbReference type="PANTHER" id="PTHR33399:SF3">
    <property type="entry name" value="OXYGEN-EVOLVING ENHANCER PROTEIN 3-1, CHLOROPLASTIC"/>
    <property type="match status" value="1"/>
</dbReference>
<dbReference type="InterPro" id="IPR008797">
    <property type="entry name" value="PSII_PsbQ"/>
</dbReference>
<name>A0A6A2YD39_HIBSY</name>
<dbReference type="GO" id="GO:0005509">
    <property type="term" value="F:calcium ion binding"/>
    <property type="evidence" value="ECO:0007669"/>
    <property type="project" value="InterPro"/>
</dbReference>
<evidence type="ECO:0000313" key="11">
    <source>
        <dbReference type="Proteomes" id="UP000436088"/>
    </source>
</evidence>
<dbReference type="InterPro" id="IPR054099">
    <property type="entry name" value="PSII_PsbQ_pln"/>
</dbReference>
<evidence type="ECO:0000256" key="2">
    <source>
        <dbReference type="ARBA" id="ARBA00022528"/>
    </source>
</evidence>
<evidence type="ECO:0000256" key="1">
    <source>
        <dbReference type="ARBA" id="ARBA00004622"/>
    </source>
</evidence>
<keyword evidence="3" id="KW-0602">Photosynthesis</keyword>
<evidence type="ECO:0000256" key="4">
    <source>
        <dbReference type="ARBA" id="ARBA00022640"/>
    </source>
</evidence>
<gene>
    <name evidence="10" type="ORF">F3Y22_tig00111783pilonHSYRG00469</name>
</gene>
<keyword evidence="7" id="KW-0472">Membrane</keyword>
<evidence type="ECO:0000256" key="8">
    <source>
        <dbReference type="ARBA" id="ARBA00023276"/>
    </source>
</evidence>
<keyword evidence="2" id="KW-0150">Chloroplast</keyword>
<accession>A0A6A2YD39</accession>
<dbReference type="Gene3D" id="1.20.120.290">
    <property type="entry name" value="Oxygen-evolving enhancer protein 3 (PsbQ), four-helix up-down bundle"/>
    <property type="match status" value="1"/>
</dbReference>
<dbReference type="SUPFAM" id="SSF101112">
    <property type="entry name" value="Oxygen-evolving enhancer protein 3"/>
    <property type="match status" value="1"/>
</dbReference>
<dbReference type="PANTHER" id="PTHR33399">
    <property type="entry name" value="OXYGEN-EVOLVING ENHANCER PROTEIN 3-1, CHLOROPLASTIC"/>
    <property type="match status" value="1"/>
</dbReference>
<keyword evidence="5" id="KW-0809">Transit peptide</keyword>
<dbReference type="GO" id="GO:0009767">
    <property type="term" value="P:photosynthetic electron transport chain"/>
    <property type="evidence" value="ECO:0007669"/>
    <property type="project" value="TreeGrafter"/>
</dbReference>
<dbReference type="EMBL" id="VEPZ02001427">
    <property type="protein sequence ID" value="KAE8673479.1"/>
    <property type="molecule type" value="Genomic_DNA"/>
</dbReference>
<dbReference type="InterPro" id="IPR023222">
    <property type="entry name" value="PsbQ-like_dom_sf"/>
</dbReference>
<organism evidence="10 11">
    <name type="scientific">Hibiscus syriacus</name>
    <name type="common">Rose of Sharon</name>
    <dbReference type="NCBI Taxonomy" id="106335"/>
    <lineage>
        <taxon>Eukaryota</taxon>
        <taxon>Viridiplantae</taxon>
        <taxon>Streptophyta</taxon>
        <taxon>Embryophyta</taxon>
        <taxon>Tracheophyta</taxon>
        <taxon>Spermatophyta</taxon>
        <taxon>Magnoliopsida</taxon>
        <taxon>eudicotyledons</taxon>
        <taxon>Gunneridae</taxon>
        <taxon>Pentapetalae</taxon>
        <taxon>rosids</taxon>
        <taxon>malvids</taxon>
        <taxon>Malvales</taxon>
        <taxon>Malvaceae</taxon>
        <taxon>Malvoideae</taxon>
        <taxon>Hibiscus</taxon>
    </lineage>
</organism>
<keyword evidence="4" id="KW-0934">Plastid</keyword>
<evidence type="ECO:0000256" key="7">
    <source>
        <dbReference type="ARBA" id="ARBA00023136"/>
    </source>
</evidence>
<evidence type="ECO:0000256" key="5">
    <source>
        <dbReference type="ARBA" id="ARBA00022946"/>
    </source>
</evidence>
<keyword evidence="6" id="KW-0793">Thylakoid</keyword>
<dbReference type="Pfam" id="PF05757">
    <property type="entry name" value="PsbQ"/>
    <property type="match status" value="2"/>
</dbReference>
<keyword evidence="8" id="KW-0604">Photosystem II</keyword>
<comment type="subcellular location">
    <subcellularLocation>
        <location evidence="1">Plastid</location>
        <location evidence="1">Chloroplast thylakoid membrane</location>
        <topology evidence="1">Peripheral membrane protein</topology>
        <orientation evidence="1">Lumenal side</orientation>
    </subcellularLocation>
</comment>